<evidence type="ECO:0000313" key="3">
    <source>
        <dbReference type="EMBL" id="KAK2725039.1"/>
    </source>
</evidence>
<dbReference type="AlphaFoldDB" id="A0AA88LFR4"/>
<feature type="chain" id="PRO_5041727786" evidence="2">
    <location>
        <begin position="16"/>
        <end position="235"/>
    </location>
</feature>
<reference evidence="3" key="1">
    <citation type="submission" date="2023-07" db="EMBL/GenBank/DDBJ databases">
        <title>Chromosome-level genome assembly of Artemia franciscana.</title>
        <authorList>
            <person name="Jo E."/>
        </authorList>
    </citation>
    <scope>NUCLEOTIDE SEQUENCE</scope>
    <source>
        <tissue evidence="3">Whole body</tissue>
    </source>
</reference>
<evidence type="ECO:0000256" key="2">
    <source>
        <dbReference type="SAM" id="SignalP"/>
    </source>
</evidence>
<dbReference type="EMBL" id="JAVRJZ010000003">
    <property type="protein sequence ID" value="KAK2725039.1"/>
    <property type="molecule type" value="Genomic_DNA"/>
</dbReference>
<evidence type="ECO:0000313" key="4">
    <source>
        <dbReference type="Proteomes" id="UP001187531"/>
    </source>
</evidence>
<accession>A0AA88LFR4</accession>
<gene>
    <name evidence="3" type="ORF">QYM36_001484</name>
</gene>
<feature type="compositionally biased region" description="Basic and acidic residues" evidence="1">
    <location>
        <begin position="149"/>
        <end position="174"/>
    </location>
</feature>
<feature type="compositionally biased region" description="Polar residues" evidence="1">
    <location>
        <begin position="89"/>
        <end position="113"/>
    </location>
</feature>
<proteinExistence type="predicted"/>
<name>A0AA88LFR4_ARTSF</name>
<sequence length="235" mass="24811">MKLVLLLAIIGFACARPKPNPLPEDAAAEPASLQQQPAVPKGPGGKRKITSFLRPGTAATAAGKAEEPHMHEAKQLKTEEHHNHDVDHATTSSEAVNQAPSSDVINKKSTNVEEAQAEPASLQQQPAVPKGPGGKRKVTSFLRPGATEKAGEKPQEPHIHDEKQLENEEHRTNDESQAAATNGVAIQAASLDAIEKSSTNAEEAQAEPASLVPQAPAKKIGGKRKITSFARPSNA</sequence>
<comment type="caution">
    <text evidence="3">The sequence shown here is derived from an EMBL/GenBank/DDBJ whole genome shotgun (WGS) entry which is preliminary data.</text>
</comment>
<evidence type="ECO:0000256" key="1">
    <source>
        <dbReference type="SAM" id="MobiDB-lite"/>
    </source>
</evidence>
<keyword evidence="4" id="KW-1185">Reference proteome</keyword>
<organism evidence="3 4">
    <name type="scientific">Artemia franciscana</name>
    <name type="common">Brine shrimp</name>
    <name type="synonym">Artemia sanfranciscana</name>
    <dbReference type="NCBI Taxonomy" id="6661"/>
    <lineage>
        <taxon>Eukaryota</taxon>
        <taxon>Metazoa</taxon>
        <taxon>Ecdysozoa</taxon>
        <taxon>Arthropoda</taxon>
        <taxon>Crustacea</taxon>
        <taxon>Branchiopoda</taxon>
        <taxon>Anostraca</taxon>
        <taxon>Artemiidae</taxon>
        <taxon>Artemia</taxon>
    </lineage>
</organism>
<keyword evidence="2" id="KW-0732">Signal</keyword>
<feature type="signal peptide" evidence="2">
    <location>
        <begin position="1"/>
        <end position="15"/>
    </location>
</feature>
<feature type="region of interest" description="Disordered" evidence="1">
    <location>
        <begin position="17"/>
        <end position="235"/>
    </location>
</feature>
<feature type="compositionally biased region" description="Basic and acidic residues" evidence="1">
    <location>
        <begin position="64"/>
        <end position="88"/>
    </location>
</feature>
<protein>
    <submittedName>
        <fullName evidence="3">Uncharacterized protein</fullName>
    </submittedName>
</protein>
<dbReference type="Proteomes" id="UP001187531">
    <property type="component" value="Unassembled WGS sequence"/>
</dbReference>